<name>A0A6H0XMD9_9PEZI</name>
<accession>A0A6H0XMD9</accession>
<organism evidence="2 3">
    <name type="scientific">Peltaster fructicola</name>
    <dbReference type="NCBI Taxonomy" id="286661"/>
    <lineage>
        <taxon>Eukaryota</taxon>
        <taxon>Fungi</taxon>
        <taxon>Dikarya</taxon>
        <taxon>Ascomycota</taxon>
        <taxon>Pezizomycotina</taxon>
        <taxon>Dothideomycetes</taxon>
        <taxon>Dothideomycetes incertae sedis</taxon>
        <taxon>Peltaster</taxon>
    </lineage>
</organism>
<reference evidence="2 3" key="1">
    <citation type="journal article" date="2016" name="Sci. Rep.">
        <title>Peltaster fructicola genome reveals evolution from an invasive phytopathogen to an ectophytic parasite.</title>
        <authorList>
            <person name="Xu C."/>
            <person name="Chen H."/>
            <person name="Gleason M.L."/>
            <person name="Xu J.R."/>
            <person name="Liu H."/>
            <person name="Zhang R."/>
            <person name="Sun G."/>
        </authorList>
    </citation>
    <scope>NUCLEOTIDE SEQUENCE [LARGE SCALE GENOMIC DNA]</scope>
    <source>
        <strain evidence="2 3">LNHT1506</strain>
    </source>
</reference>
<dbReference type="OrthoDB" id="5330253at2759"/>
<keyword evidence="3" id="KW-1185">Reference proteome</keyword>
<feature type="compositionally biased region" description="Low complexity" evidence="1">
    <location>
        <begin position="1"/>
        <end position="18"/>
    </location>
</feature>
<evidence type="ECO:0000256" key="1">
    <source>
        <dbReference type="SAM" id="MobiDB-lite"/>
    </source>
</evidence>
<dbReference type="Proteomes" id="UP000503462">
    <property type="component" value="Chromosome 1"/>
</dbReference>
<feature type="compositionally biased region" description="Polar residues" evidence="1">
    <location>
        <begin position="222"/>
        <end position="248"/>
    </location>
</feature>
<feature type="compositionally biased region" description="Polar residues" evidence="1">
    <location>
        <begin position="142"/>
        <end position="151"/>
    </location>
</feature>
<feature type="compositionally biased region" description="Basic and acidic residues" evidence="1">
    <location>
        <begin position="111"/>
        <end position="131"/>
    </location>
</feature>
<evidence type="ECO:0000313" key="2">
    <source>
        <dbReference type="EMBL" id="QIW95882.1"/>
    </source>
</evidence>
<dbReference type="PANTHER" id="PTHR28186">
    <property type="entry name" value="MEIOTICALLY UP-REGULATED GENE 9 PROTEIN"/>
    <property type="match status" value="1"/>
</dbReference>
<feature type="compositionally biased region" description="Basic and acidic residues" evidence="1">
    <location>
        <begin position="44"/>
        <end position="60"/>
    </location>
</feature>
<dbReference type="Pfam" id="PF10295">
    <property type="entry name" value="DUF2406"/>
    <property type="match status" value="1"/>
</dbReference>
<feature type="region of interest" description="Disordered" evidence="1">
    <location>
        <begin position="1"/>
        <end position="326"/>
    </location>
</feature>
<sequence length="326" mass="36242">MDQQRQPPASPSGAPRAGTRSFSFRSDKSGNSSGRQQNIDDLTDSPREKERRDSIWKADSKANPNAALREAQPGEINLLEKTTIEPLRSFQHRDTRGNVITDPDLSNPTRPRMERPLDTIRSFEKAIDSGYKRRTMMRGESYNEQNASRRNSYIGPHDNGRQSQMGGGGGYYNSPRRGEDFQQHGHGQQRMRYGQRMQSDSAIMRGNSGMYPQHGYHPSHDTVGTNGSDSTGPWGNSTGPSSENSSVDRVQGAAHMKGYGQDGGHDAIDENGAYQQNGYGRPEQRRPIALGNSGPPPPPQKGLPTVPRPEPEKRKSWLQRRFSKKG</sequence>
<dbReference type="PANTHER" id="PTHR28186:SF1">
    <property type="entry name" value="MEIOTICALLY UP-REGULATED GENE 9 PROTEIN"/>
    <property type="match status" value="1"/>
</dbReference>
<proteinExistence type="predicted"/>
<dbReference type="AlphaFoldDB" id="A0A6H0XMD9"/>
<evidence type="ECO:0000313" key="3">
    <source>
        <dbReference type="Proteomes" id="UP000503462"/>
    </source>
</evidence>
<feature type="compositionally biased region" description="Low complexity" evidence="1">
    <location>
        <begin position="184"/>
        <end position="198"/>
    </location>
</feature>
<protein>
    <recommendedName>
        <fullName evidence="4">DUF2406 domain-containing protein</fullName>
    </recommendedName>
</protein>
<dbReference type="EMBL" id="CP051139">
    <property type="protein sequence ID" value="QIW95882.1"/>
    <property type="molecule type" value="Genomic_DNA"/>
</dbReference>
<feature type="compositionally biased region" description="Basic residues" evidence="1">
    <location>
        <begin position="316"/>
        <end position="326"/>
    </location>
</feature>
<dbReference type="InterPro" id="IPR018809">
    <property type="entry name" value="DUF2406"/>
</dbReference>
<feature type="compositionally biased region" description="Polar residues" evidence="1">
    <location>
        <begin position="20"/>
        <end position="40"/>
    </location>
</feature>
<evidence type="ECO:0008006" key="4">
    <source>
        <dbReference type="Google" id="ProtNLM"/>
    </source>
</evidence>
<gene>
    <name evidence="2" type="ORF">AMS68_001400</name>
</gene>